<dbReference type="InterPro" id="IPR002575">
    <property type="entry name" value="Aminoglycoside_PTrfase"/>
</dbReference>
<dbReference type="PANTHER" id="PTHR21310">
    <property type="entry name" value="AMINOGLYCOSIDE PHOSPHOTRANSFERASE-RELATED-RELATED"/>
    <property type="match status" value="1"/>
</dbReference>
<organism evidence="3 4">
    <name type="scientific">Tothia fuscella</name>
    <dbReference type="NCBI Taxonomy" id="1048955"/>
    <lineage>
        <taxon>Eukaryota</taxon>
        <taxon>Fungi</taxon>
        <taxon>Dikarya</taxon>
        <taxon>Ascomycota</taxon>
        <taxon>Pezizomycotina</taxon>
        <taxon>Dothideomycetes</taxon>
        <taxon>Pleosporomycetidae</taxon>
        <taxon>Venturiales</taxon>
        <taxon>Cylindrosympodiaceae</taxon>
        <taxon>Tothia</taxon>
    </lineage>
</organism>
<dbReference type="Gene3D" id="3.30.200.20">
    <property type="entry name" value="Phosphorylase Kinase, domain 1"/>
    <property type="match status" value="1"/>
</dbReference>
<comment type="caution">
    <text evidence="3">The sequence shown here is derived from an EMBL/GenBank/DDBJ whole genome shotgun (WGS) entry which is preliminary data.</text>
</comment>
<keyword evidence="4" id="KW-1185">Reference proteome</keyword>
<feature type="region of interest" description="Disordered" evidence="1">
    <location>
        <begin position="1"/>
        <end position="26"/>
    </location>
</feature>
<gene>
    <name evidence="3" type="ORF">EJ08DRAFT_712506</name>
</gene>
<dbReference type="InterPro" id="IPR051678">
    <property type="entry name" value="AGP_Transferase"/>
</dbReference>
<accession>A0A9P4U0A6</accession>
<dbReference type="InterPro" id="IPR011009">
    <property type="entry name" value="Kinase-like_dom_sf"/>
</dbReference>
<protein>
    <recommendedName>
        <fullName evidence="2">Aminoglycoside phosphotransferase domain-containing protein</fullName>
    </recommendedName>
</protein>
<dbReference type="Proteomes" id="UP000800235">
    <property type="component" value="Unassembled WGS sequence"/>
</dbReference>
<dbReference type="PANTHER" id="PTHR21310:SF15">
    <property type="entry name" value="AMINOGLYCOSIDE PHOSPHOTRANSFERASE DOMAIN-CONTAINING PROTEIN"/>
    <property type="match status" value="1"/>
</dbReference>
<proteinExistence type="predicted"/>
<evidence type="ECO:0000256" key="1">
    <source>
        <dbReference type="SAM" id="MobiDB-lite"/>
    </source>
</evidence>
<feature type="region of interest" description="Disordered" evidence="1">
    <location>
        <begin position="355"/>
        <end position="374"/>
    </location>
</feature>
<reference evidence="3" key="1">
    <citation type="journal article" date="2020" name="Stud. Mycol.">
        <title>101 Dothideomycetes genomes: a test case for predicting lifestyles and emergence of pathogens.</title>
        <authorList>
            <person name="Haridas S."/>
            <person name="Albert R."/>
            <person name="Binder M."/>
            <person name="Bloem J."/>
            <person name="Labutti K."/>
            <person name="Salamov A."/>
            <person name="Andreopoulos B."/>
            <person name="Baker S."/>
            <person name="Barry K."/>
            <person name="Bills G."/>
            <person name="Bluhm B."/>
            <person name="Cannon C."/>
            <person name="Castanera R."/>
            <person name="Culley D."/>
            <person name="Daum C."/>
            <person name="Ezra D."/>
            <person name="Gonzalez J."/>
            <person name="Henrissat B."/>
            <person name="Kuo A."/>
            <person name="Liang C."/>
            <person name="Lipzen A."/>
            <person name="Lutzoni F."/>
            <person name="Magnuson J."/>
            <person name="Mondo S."/>
            <person name="Nolan M."/>
            <person name="Ohm R."/>
            <person name="Pangilinan J."/>
            <person name="Park H.-J."/>
            <person name="Ramirez L."/>
            <person name="Alfaro M."/>
            <person name="Sun H."/>
            <person name="Tritt A."/>
            <person name="Yoshinaga Y."/>
            <person name="Zwiers L.-H."/>
            <person name="Turgeon B."/>
            <person name="Goodwin S."/>
            <person name="Spatafora J."/>
            <person name="Crous P."/>
            <person name="Grigoriev I."/>
        </authorList>
    </citation>
    <scope>NUCLEOTIDE SEQUENCE</scope>
    <source>
        <strain evidence="3">CBS 130266</strain>
    </source>
</reference>
<dbReference type="Gene3D" id="3.90.1200.10">
    <property type="match status" value="1"/>
</dbReference>
<name>A0A9P4U0A6_9PEZI</name>
<dbReference type="AlphaFoldDB" id="A0A9P4U0A6"/>
<feature type="domain" description="Aminoglycoside phosphotransferase" evidence="2">
    <location>
        <begin position="80"/>
        <end position="313"/>
    </location>
</feature>
<evidence type="ECO:0000313" key="3">
    <source>
        <dbReference type="EMBL" id="KAF2431722.1"/>
    </source>
</evidence>
<dbReference type="EMBL" id="MU007030">
    <property type="protein sequence ID" value="KAF2431722.1"/>
    <property type="molecule type" value="Genomic_DNA"/>
</dbReference>
<evidence type="ECO:0000259" key="2">
    <source>
        <dbReference type="Pfam" id="PF01636"/>
    </source>
</evidence>
<evidence type="ECO:0000313" key="4">
    <source>
        <dbReference type="Proteomes" id="UP000800235"/>
    </source>
</evidence>
<dbReference type="Pfam" id="PF01636">
    <property type="entry name" value="APH"/>
    <property type="match status" value="1"/>
</dbReference>
<dbReference type="SUPFAM" id="SSF56112">
    <property type="entry name" value="Protein kinase-like (PK-like)"/>
    <property type="match status" value="1"/>
</dbReference>
<sequence>MKVIAPPASRVTRADQKEPTWPSDHWPNYANLSPGSEKYDKIRVILSSVNLEYLEARAVISRRKHETNLSVAITCSIDTSRFTSGFDNLIIELTFSDNTYWFARIPHRTMDADSKTSLLSELATMKTVRQRTSIPVPLVFDFELTHDHPFGYPYILMECLNGRSLDNIMALSIPSQHHTKVATQFANVFAELQNLTFDRIGRLWCGEDSVQEIQIIPMAWHHSPGPLDTSLEYFYDQRQAESREIVAIYPHNLDGLTACWVLKTALAQMIVEDRIRGPFPLCHLDLHYGNLLFDDEYNLTGVVDWSSAQAAPIEQLSVTPELVTFPGLSADENQPIVHFKEFVIQFLKEKESAAKASPSCHPQNHTKPDNGLTPVSTYMASKSAEITYRQYMASPRSSIFAAREIAKLIYGTSITWEQLKDVYGAMPLL</sequence>
<dbReference type="OrthoDB" id="10003767at2759"/>